<feature type="region of interest" description="Disordered" evidence="2">
    <location>
        <begin position="381"/>
        <end position="449"/>
    </location>
</feature>
<feature type="compositionally biased region" description="Acidic residues" evidence="2">
    <location>
        <begin position="384"/>
        <end position="395"/>
    </location>
</feature>
<dbReference type="OrthoDB" id="10419439at2759"/>
<name>A0A6A5C420_NAEFO</name>
<feature type="compositionally biased region" description="Low complexity" evidence="2">
    <location>
        <begin position="1"/>
        <end position="31"/>
    </location>
</feature>
<feature type="region of interest" description="Disordered" evidence="2">
    <location>
        <begin position="239"/>
        <end position="270"/>
    </location>
</feature>
<gene>
    <name evidence="4" type="ORF">FDP41_013449</name>
</gene>
<protein>
    <recommendedName>
        <fullName evidence="3">Transcription factor Iwr1 domain-containing protein</fullName>
    </recommendedName>
</protein>
<evidence type="ECO:0000256" key="2">
    <source>
        <dbReference type="SAM" id="MobiDB-lite"/>
    </source>
</evidence>
<dbReference type="AlphaFoldDB" id="A0A6A5C420"/>
<accession>A0A6A5C420</accession>
<feature type="compositionally biased region" description="Basic residues" evidence="2">
    <location>
        <begin position="127"/>
        <end position="139"/>
    </location>
</feature>
<keyword evidence="5" id="KW-1185">Reference proteome</keyword>
<dbReference type="Pfam" id="PF08574">
    <property type="entry name" value="Iwr1"/>
    <property type="match status" value="1"/>
</dbReference>
<sequence>MLQTSAATSTSDNNNNTKIQQPSSSSNTTSSEQPKFQEKAHALNHVFDELDSKLRKDSNKSSTNNNTTNSFSTVKMPPGLSLEDMSFWLNYRQEIDYSKPTPFACPPIGASYQYTSSEPSEQENPKRKIKAKSSQKRKQQNNATLLNHDDDDNILSTKVFCIKRKRNEEPIETFYIPSIQQTKKTKISDLEKHLANATILGDDSSKKKEHDFSISPNVSLFKFTLLKTPDEKPQENIVKKKQEAHSASLKQTAAIDSKSKTTDRLKSHQESLKQKRLLRINEKRREGDKEIVEFGFVQEKPKKTTEELLSPYESLLKQAYGNDSLEELKKHEQEQEDDFEIDYYTVETTNEMQDEDEQPHANTVLRFESFDDQLWLENTLDDGLFNDEDEYDSEDSNASGNPNNDYPDEEEEDDEYYDEDYYGGNQYYDDGEEQYYDEDEGDDADEDYY</sequence>
<evidence type="ECO:0000313" key="4">
    <source>
        <dbReference type="EMBL" id="KAF0980235.1"/>
    </source>
</evidence>
<feature type="compositionally biased region" description="Basic and acidic residues" evidence="2">
    <location>
        <begin position="35"/>
        <end position="59"/>
    </location>
</feature>
<reference evidence="4 5" key="1">
    <citation type="journal article" date="2019" name="Sci. Rep.">
        <title>Nanopore sequencing improves the draft genome of the human pathogenic amoeba Naegleria fowleri.</title>
        <authorList>
            <person name="Liechti N."/>
            <person name="Schurch N."/>
            <person name="Bruggmann R."/>
            <person name="Wittwer M."/>
        </authorList>
    </citation>
    <scope>NUCLEOTIDE SEQUENCE [LARGE SCALE GENOMIC DNA]</scope>
    <source>
        <strain evidence="4 5">ATCC 30894</strain>
    </source>
</reference>
<feature type="compositionally biased region" description="Acidic residues" evidence="2">
    <location>
        <begin position="406"/>
        <end position="421"/>
    </location>
</feature>
<dbReference type="InterPro" id="IPR013883">
    <property type="entry name" value="TF_Iwr1_dom"/>
</dbReference>
<comment type="caution">
    <text evidence="4">The sequence shown here is derived from an EMBL/GenBank/DDBJ whole genome shotgun (WGS) entry which is preliminary data.</text>
</comment>
<evidence type="ECO:0000259" key="3">
    <source>
        <dbReference type="Pfam" id="PF08574"/>
    </source>
</evidence>
<feature type="compositionally biased region" description="Acidic residues" evidence="2">
    <location>
        <begin position="429"/>
        <end position="449"/>
    </location>
</feature>
<dbReference type="GeneID" id="68120664"/>
<evidence type="ECO:0000256" key="1">
    <source>
        <dbReference type="ARBA" id="ARBA00010218"/>
    </source>
</evidence>
<comment type="similarity">
    <text evidence="1">Belongs to the IWR1/SLC7A6OS family.</text>
</comment>
<dbReference type="RefSeq" id="XP_044564948.1">
    <property type="nucleotide sequence ID" value="XM_044704080.1"/>
</dbReference>
<dbReference type="VEuPathDB" id="AmoebaDB:NF0079850"/>
<feature type="region of interest" description="Disordered" evidence="2">
    <location>
        <begin position="110"/>
        <end position="149"/>
    </location>
</feature>
<feature type="compositionally biased region" description="Low complexity" evidence="2">
    <location>
        <begin position="60"/>
        <end position="73"/>
    </location>
</feature>
<evidence type="ECO:0000313" key="5">
    <source>
        <dbReference type="Proteomes" id="UP000444721"/>
    </source>
</evidence>
<dbReference type="VEuPathDB" id="AmoebaDB:FDP41_013449"/>
<feature type="region of interest" description="Disordered" evidence="2">
    <location>
        <begin position="1"/>
        <end position="76"/>
    </location>
</feature>
<dbReference type="EMBL" id="VFQX01000019">
    <property type="protein sequence ID" value="KAF0980235.1"/>
    <property type="molecule type" value="Genomic_DNA"/>
</dbReference>
<organism evidence="4 5">
    <name type="scientific">Naegleria fowleri</name>
    <name type="common">Brain eating amoeba</name>
    <dbReference type="NCBI Taxonomy" id="5763"/>
    <lineage>
        <taxon>Eukaryota</taxon>
        <taxon>Discoba</taxon>
        <taxon>Heterolobosea</taxon>
        <taxon>Tetramitia</taxon>
        <taxon>Eutetramitia</taxon>
        <taxon>Vahlkampfiidae</taxon>
        <taxon>Naegleria</taxon>
    </lineage>
</organism>
<feature type="domain" description="Transcription factor Iwr1" evidence="3">
    <location>
        <begin position="338"/>
        <end position="410"/>
    </location>
</feature>
<feature type="compositionally biased region" description="Basic and acidic residues" evidence="2">
    <location>
        <begin position="257"/>
        <end position="270"/>
    </location>
</feature>
<dbReference type="OMA" id="RISEMRN"/>
<proteinExistence type="inferred from homology"/>
<dbReference type="Proteomes" id="UP000444721">
    <property type="component" value="Unassembled WGS sequence"/>
</dbReference>